<keyword evidence="1" id="KW-0812">Transmembrane</keyword>
<feature type="transmembrane region" description="Helical" evidence="1">
    <location>
        <begin position="326"/>
        <end position="344"/>
    </location>
</feature>
<reference evidence="2" key="1">
    <citation type="submission" date="2022-06" db="EMBL/GenBank/DDBJ databases">
        <title>Diverse halophilic archaea isolated from saline environments.</title>
        <authorList>
            <person name="Cui H.-L."/>
        </authorList>
    </citation>
    <scope>NUCLEOTIDE SEQUENCE</scope>
    <source>
        <strain evidence="2">WLHS1</strain>
    </source>
</reference>
<dbReference type="Proteomes" id="UP001056855">
    <property type="component" value="Chromosome"/>
</dbReference>
<proteinExistence type="predicted"/>
<feature type="transmembrane region" description="Helical" evidence="1">
    <location>
        <begin position="395"/>
        <end position="419"/>
    </location>
</feature>
<name>A0A9E7N955_9EURY</name>
<dbReference type="RefSeq" id="WP_254158596.1">
    <property type="nucleotide sequence ID" value="NZ_CP100355.1"/>
</dbReference>
<keyword evidence="1" id="KW-0472">Membrane</keyword>
<feature type="transmembrane region" description="Helical" evidence="1">
    <location>
        <begin position="350"/>
        <end position="374"/>
    </location>
</feature>
<accession>A0A9E7N955</accession>
<organism evidence="2 3">
    <name type="scientific">Natronosalvus rutilus</name>
    <dbReference type="NCBI Taxonomy" id="2953753"/>
    <lineage>
        <taxon>Archaea</taxon>
        <taxon>Methanobacteriati</taxon>
        <taxon>Methanobacteriota</taxon>
        <taxon>Stenosarchaea group</taxon>
        <taxon>Halobacteria</taxon>
        <taxon>Halobacteriales</taxon>
        <taxon>Natrialbaceae</taxon>
        <taxon>Natronosalvus</taxon>
    </lineage>
</organism>
<feature type="transmembrane region" description="Helical" evidence="1">
    <location>
        <begin position="247"/>
        <end position="270"/>
    </location>
</feature>
<feature type="transmembrane region" description="Helical" evidence="1">
    <location>
        <begin position="431"/>
        <end position="453"/>
    </location>
</feature>
<keyword evidence="1" id="KW-1133">Transmembrane helix</keyword>
<feature type="transmembrane region" description="Helical" evidence="1">
    <location>
        <begin position="114"/>
        <end position="142"/>
    </location>
</feature>
<evidence type="ECO:0000313" key="2">
    <source>
        <dbReference type="EMBL" id="UTF54089.1"/>
    </source>
</evidence>
<protein>
    <submittedName>
        <fullName evidence="2">Uncharacterized protein</fullName>
    </submittedName>
</protein>
<feature type="transmembrane region" description="Helical" evidence="1">
    <location>
        <begin position="72"/>
        <end position="93"/>
    </location>
</feature>
<evidence type="ECO:0000313" key="3">
    <source>
        <dbReference type="Proteomes" id="UP001056855"/>
    </source>
</evidence>
<dbReference type="EMBL" id="CP100355">
    <property type="protein sequence ID" value="UTF54089.1"/>
    <property type="molecule type" value="Genomic_DNA"/>
</dbReference>
<feature type="transmembrane region" description="Helical" evidence="1">
    <location>
        <begin position="474"/>
        <end position="493"/>
    </location>
</feature>
<feature type="transmembrane region" description="Helical" evidence="1">
    <location>
        <begin position="193"/>
        <end position="210"/>
    </location>
</feature>
<sequence>MGFVPATIAATEYRRTVRTVVGDRTKLLLSVGILLVALGPMMAVGLLLLPVAGEALAAGPVEPIAGFTVADVVTGGVAMAWIGLVAFATIRVVTTVADLDEPALVLTATPIRTLVVGLVGSELLAFGTWLLPVSLLLSGAFAYGTGTIWPVLVAPATVAVLFLSAFPVGFALGVGIRHLITVYEPIARYRTPILVLVGAAYFGSIALGWFDQVTGVLFDLLDGTPLGWPGHLLLAGLPNVTFSMPHAVAGVVGSVALAALAIVVGTRLAAVHWRSDPFREDEDERVVAEHAGESRLASLLEPGLSQPVRTVAVTALRRTKRAPIRLLYVAYPLFMAAFFVQEIARAGTIPSYIAVLTCLYVVWGAGAFVSLNPLGDLGPALPAVLTSTVSGRQVVAGRIVASALVAVPVAVVVSLAVGLVSPLSLERVAMLVPATAVGAVAAPALAVGIGSLFPRFGSVTISSNREAVMPSKSAFVTYTLALVIPIGAFGIIYTDAADPVASVATSLVAMAPVVTFTIPGAAVLALAWVALLVGLAGPALSAGYAVRTFDGYVR</sequence>
<dbReference type="GeneID" id="73288788"/>
<feature type="transmembrane region" description="Helical" evidence="1">
    <location>
        <begin position="27"/>
        <end position="52"/>
    </location>
</feature>
<gene>
    <name evidence="2" type="ORF">NGM29_02040</name>
</gene>
<evidence type="ECO:0000256" key="1">
    <source>
        <dbReference type="SAM" id="Phobius"/>
    </source>
</evidence>
<keyword evidence="3" id="KW-1185">Reference proteome</keyword>
<feature type="transmembrane region" description="Helical" evidence="1">
    <location>
        <begin position="148"/>
        <end position="172"/>
    </location>
</feature>
<dbReference type="KEGG" id="sawl:NGM29_02040"/>
<dbReference type="AlphaFoldDB" id="A0A9E7N955"/>